<dbReference type="InParanoid" id="G0QX11"/>
<dbReference type="InterPro" id="IPR040079">
    <property type="entry name" value="Glutathione_S-Trfase"/>
</dbReference>
<dbReference type="PANTHER" id="PTHR43986">
    <property type="entry name" value="ELONGATION FACTOR 1-GAMMA"/>
    <property type="match status" value="1"/>
</dbReference>
<organism evidence="2 3">
    <name type="scientific">Ichthyophthirius multifiliis</name>
    <name type="common">White spot disease agent</name>
    <name type="synonym">Ich</name>
    <dbReference type="NCBI Taxonomy" id="5932"/>
    <lineage>
        <taxon>Eukaryota</taxon>
        <taxon>Sar</taxon>
        <taxon>Alveolata</taxon>
        <taxon>Ciliophora</taxon>
        <taxon>Intramacronucleata</taxon>
        <taxon>Oligohymenophorea</taxon>
        <taxon>Hymenostomatida</taxon>
        <taxon>Ophryoglenina</taxon>
        <taxon>Ichthyophthirius</taxon>
    </lineage>
</organism>
<dbReference type="eggNOG" id="KOG0867">
    <property type="taxonomic scope" value="Eukaryota"/>
</dbReference>
<dbReference type="PANTHER" id="PTHR43986:SF1">
    <property type="entry name" value="ELONGATION FACTOR 1-GAMMA"/>
    <property type="match status" value="1"/>
</dbReference>
<dbReference type="GO" id="GO:0006414">
    <property type="term" value="P:translational elongation"/>
    <property type="evidence" value="ECO:0007669"/>
    <property type="project" value="TreeGrafter"/>
</dbReference>
<dbReference type="OrthoDB" id="410118at2759"/>
<evidence type="ECO:0000259" key="1">
    <source>
        <dbReference type="PROSITE" id="PS50405"/>
    </source>
</evidence>
<dbReference type="Gene3D" id="1.20.1050.10">
    <property type="match status" value="1"/>
</dbReference>
<dbReference type="OMA" id="WICYAQG"/>
<dbReference type="SUPFAM" id="SSF52833">
    <property type="entry name" value="Thioredoxin-like"/>
    <property type="match status" value="1"/>
</dbReference>
<feature type="domain" description="GST C-terminal" evidence="1">
    <location>
        <begin position="84"/>
        <end position="212"/>
    </location>
</feature>
<keyword evidence="3" id="KW-1185">Reference proteome</keyword>
<dbReference type="PROSITE" id="PS50405">
    <property type="entry name" value="GST_CTER"/>
    <property type="match status" value="1"/>
</dbReference>
<protein>
    <recommendedName>
        <fullName evidence="1">GST C-terminal domain-containing protein</fullName>
    </recommendedName>
</protein>
<sequence>MVLQLLGPVGNIHTNLALVTAEFCNVPINHVYVEYKEAMGKEFMKKYPIGIVPILITEEKDTIYTITAIIKYIVRASQKLQGKNGLEETKIDQFFDMAINSLYSAVTDVTNSIYGYKAYDENTVKNGKKQFEKYLKFFNDQLKIDVFLVGQKLSIADIALAGVLHFAFRVAFEEKIRLDNPHCLRHVRYISTLQPFSKYFGRFNTVQKEWEAFKKEGQVKNDNNKKEEQEQKQK</sequence>
<gene>
    <name evidence="2" type="ORF">IMG5_137000</name>
</gene>
<evidence type="ECO:0000313" key="2">
    <source>
        <dbReference type="EMBL" id="EGR30246.1"/>
    </source>
</evidence>
<dbReference type="GO" id="GO:0005634">
    <property type="term" value="C:nucleus"/>
    <property type="evidence" value="ECO:0007669"/>
    <property type="project" value="TreeGrafter"/>
</dbReference>
<dbReference type="InterPro" id="IPR036249">
    <property type="entry name" value="Thioredoxin-like_sf"/>
</dbReference>
<dbReference type="SUPFAM" id="SSF47616">
    <property type="entry name" value="GST C-terminal domain-like"/>
    <property type="match status" value="1"/>
</dbReference>
<proteinExistence type="predicted"/>
<reference evidence="2 3" key="1">
    <citation type="submission" date="2011-07" db="EMBL/GenBank/DDBJ databases">
        <authorList>
            <person name="Coyne R."/>
            <person name="Brami D."/>
            <person name="Johnson J."/>
            <person name="Hostetler J."/>
            <person name="Hannick L."/>
            <person name="Clark T."/>
            <person name="Cassidy-Hanley D."/>
            <person name="Inman J."/>
        </authorList>
    </citation>
    <scope>NUCLEOTIDE SEQUENCE [LARGE SCALE GENOMIC DNA]</scope>
    <source>
        <strain evidence="2 3">G5</strain>
    </source>
</reference>
<dbReference type="InterPro" id="IPR036282">
    <property type="entry name" value="Glutathione-S-Trfase_C_sf"/>
</dbReference>
<dbReference type="InterPro" id="IPR004046">
    <property type="entry name" value="GST_C"/>
</dbReference>
<evidence type="ECO:0000313" key="3">
    <source>
        <dbReference type="Proteomes" id="UP000008983"/>
    </source>
</evidence>
<dbReference type="EMBL" id="GL984027">
    <property type="protein sequence ID" value="EGR30246.1"/>
    <property type="molecule type" value="Genomic_DNA"/>
</dbReference>
<dbReference type="SFLD" id="SFLDS00019">
    <property type="entry name" value="Glutathione_Transferase_(cytos"/>
    <property type="match status" value="1"/>
</dbReference>
<dbReference type="STRING" id="857967.G0QX11"/>
<dbReference type="Proteomes" id="UP000008983">
    <property type="component" value="Unassembled WGS sequence"/>
</dbReference>
<dbReference type="InterPro" id="IPR010987">
    <property type="entry name" value="Glutathione-S-Trfase_C-like"/>
</dbReference>
<dbReference type="GeneID" id="14906364"/>
<dbReference type="AlphaFoldDB" id="G0QX11"/>
<dbReference type="Pfam" id="PF00043">
    <property type="entry name" value="GST_C"/>
    <property type="match status" value="1"/>
</dbReference>
<dbReference type="GO" id="GO:0005737">
    <property type="term" value="C:cytoplasm"/>
    <property type="evidence" value="ECO:0007669"/>
    <property type="project" value="TreeGrafter"/>
</dbReference>
<dbReference type="InterPro" id="IPR050802">
    <property type="entry name" value="EF-GSTs"/>
</dbReference>
<accession>G0QX11</accession>
<dbReference type="RefSeq" id="XP_004031842.1">
    <property type="nucleotide sequence ID" value="XM_004031794.1"/>
</dbReference>
<name>G0QX11_ICHMU</name>
<dbReference type="Gene3D" id="3.40.30.10">
    <property type="entry name" value="Glutaredoxin"/>
    <property type="match status" value="1"/>
</dbReference>